<dbReference type="GO" id="GO:0004843">
    <property type="term" value="F:cysteine-type deubiquitinase activity"/>
    <property type="evidence" value="ECO:0007669"/>
    <property type="project" value="UniProtKB-UniRule"/>
</dbReference>
<dbReference type="InterPro" id="IPR028889">
    <property type="entry name" value="USP"/>
</dbReference>
<keyword evidence="4" id="KW-0862">Zinc</keyword>
<keyword evidence="11" id="KW-1185">Reference proteome</keyword>
<dbReference type="Pfam" id="PF02148">
    <property type="entry name" value="zf-UBP"/>
    <property type="match status" value="1"/>
</dbReference>
<keyword evidence="6" id="KW-0378">Hydrolase</keyword>
<evidence type="ECO:0000256" key="4">
    <source>
        <dbReference type="ARBA" id="ARBA00022833"/>
    </source>
</evidence>
<evidence type="ECO:0000256" key="3">
    <source>
        <dbReference type="ARBA" id="ARBA00022771"/>
    </source>
</evidence>
<name>A0A8S1HVD5_9PELO</name>
<comment type="caution">
    <text evidence="10">The sequence shown here is derived from an EMBL/GenBank/DDBJ whole genome shotgun (WGS) entry which is preliminary data.</text>
</comment>
<dbReference type="SUPFAM" id="SSF54001">
    <property type="entry name" value="Cysteine proteinases"/>
    <property type="match status" value="1"/>
</dbReference>
<reference evidence="10" key="1">
    <citation type="submission" date="2020-10" db="EMBL/GenBank/DDBJ databases">
        <authorList>
            <person name="Kikuchi T."/>
        </authorList>
    </citation>
    <scope>NUCLEOTIDE SEQUENCE</scope>
    <source>
        <strain evidence="10">NKZ352</strain>
    </source>
</reference>
<organism evidence="10 11">
    <name type="scientific">Caenorhabditis auriculariae</name>
    <dbReference type="NCBI Taxonomy" id="2777116"/>
    <lineage>
        <taxon>Eukaryota</taxon>
        <taxon>Metazoa</taxon>
        <taxon>Ecdysozoa</taxon>
        <taxon>Nematoda</taxon>
        <taxon>Chromadorea</taxon>
        <taxon>Rhabditida</taxon>
        <taxon>Rhabditina</taxon>
        <taxon>Rhabditomorpha</taxon>
        <taxon>Rhabditoidea</taxon>
        <taxon>Rhabditidae</taxon>
        <taxon>Peloderinae</taxon>
        <taxon>Caenorhabditis</taxon>
    </lineage>
</organism>
<feature type="compositionally biased region" description="Low complexity" evidence="7">
    <location>
        <begin position="597"/>
        <end position="619"/>
    </location>
</feature>
<dbReference type="EMBL" id="CAJGYM010000084">
    <property type="protein sequence ID" value="CAD6197039.1"/>
    <property type="molecule type" value="Genomic_DNA"/>
</dbReference>
<dbReference type="PANTHER" id="PTHR21646:SF19">
    <property type="entry name" value="UBIQUITIN CARBOXYL-TERMINAL HYDROLASE 3"/>
    <property type="match status" value="1"/>
</dbReference>
<dbReference type="PROSITE" id="PS50271">
    <property type="entry name" value="ZF_UBP"/>
    <property type="match status" value="1"/>
</dbReference>
<dbReference type="InterPro" id="IPR018200">
    <property type="entry name" value="USP_CS"/>
</dbReference>
<dbReference type="Gene3D" id="3.90.70.10">
    <property type="entry name" value="Cysteine proteinases"/>
    <property type="match status" value="1"/>
</dbReference>
<dbReference type="GO" id="GO:0006508">
    <property type="term" value="P:proteolysis"/>
    <property type="evidence" value="ECO:0007669"/>
    <property type="project" value="UniProtKB-KW"/>
</dbReference>
<gene>
    <name evidence="10" type="ORF">CAUJ_LOCUS12949</name>
</gene>
<dbReference type="SUPFAM" id="SSF57850">
    <property type="entry name" value="RING/U-box"/>
    <property type="match status" value="1"/>
</dbReference>
<feature type="domain" description="UBP-type" evidence="9">
    <location>
        <begin position="2"/>
        <end position="130"/>
    </location>
</feature>
<evidence type="ECO:0000313" key="11">
    <source>
        <dbReference type="Proteomes" id="UP000835052"/>
    </source>
</evidence>
<dbReference type="InterPro" id="IPR001394">
    <property type="entry name" value="Peptidase_C19_UCH"/>
</dbReference>
<evidence type="ECO:0000259" key="9">
    <source>
        <dbReference type="PROSITE" id="PS50271"/>
    </source>
</evidence>
<dbReference type="OrthoDB" id="21192at2759"/>
<sequence>MGNCEHLSSAIGITPSQIASLSIRRKFAQEEFDDLPPNPNHGTQEMNAFCTVCGMCPNSWLCLQCGDTFCSRTHKSHGLEHHNETLHSVVVECHRHLFHCYMCDEIIDVDNQDEQLIAIVEALKKLFNTNTDYDDIHYMDEDGEEEGRDLETEEENDGLARSRANTKFLQDEDTGSVPEDDSVMRGSHKRQTKDFFSADLLSGPLCPTNVRQRRRKDRKGRKQKTEYAKVIREAPPNNVPKRRGLKNIGNTCFMNSVIQALNTTTTFRGYLTQLPILEPDDIANERPPVEAPRYITRKAISNLKDPSKNKPPASTMVLAEEMRKVLIQLNQRGKDTAFAPHEFHHVVTSIKPSFRGFGQHDAHEFLRVILERMHQELRRCRIPEMTEQWLTDECGPAPVMPSGSVVSRIFEGALQSQVICLSCKTPSIKMDPFLDISLDLNIRGTGNNTRLVDCMRSFFAKETLDQHEQYMCGHCGTKQPSTKQLFVKVLPNLLCVHLKRFRANGMKNDPAVDFPISGLDIKDFMAPASDKRESTVFGLSAIIVHSGASTSSGHYVAYCYHEGFWFYFSDHTVRLVAESIVQTQKPYLLFYTRRNDPTTVHSSSGSSPNTSGYSGSPSHHSGDSTLFYAQN</sequence>
<dbReference type="PROSITE" id="PS00972">
    <property type="entry name" value="USP_1"/>
    <property type="match status" value="1"/>
</dbReference>
<dbReference type="InterPro" id="IPR038765">
    <property type="entry name" value="Papain-like_cys_pep_sf"/>
</dbReference>
<keyword evidence="6" id="KW-0788">Thiol protease</keyword>
<evidence type="ECO:0000259" key="8">
    <source>
        <dbReference type="PROSITE" id="PS50235"/>
    </source>
</evidence>
<keyword evidence="3 5" id="KW-0863">Zinc-finger</keyword>
<dbReference type="PROSITE" id="PS00973">
    <property type="entry name" value="USP_2"/>
    <property type="match status" value="1"/>
</dbReference>
<feature type="domain" description="USP" evidence="8">
    <location>
        <begin position="243"/>
        <end position="594"/>
    </location>
</feature>
<feature type="region of interest" description="Disordered" evidence="7">
    <location>
        <begin position="206"/>
        <end position="225"/>
    </location>
</feature>
<comment type="similarity">
    <text evidence="6">Belongs to the peptidase C19 family.</text>
</comment>
<dbReference type="Pfam" id="PF00443">
    <property type="entry name" value="UCH"/>
    <property type="match status" value="1"/>
</dbReference>
<evidence type="ECO:0000256" key="2">
    <source>
        <dbReference type="ARBA" id="ARBA00022723"/>
    </source>
</evidence>
<dbReference type="SMART" id="SM00290">
    <property type="entry name" value="ZnF_UBP"/>
    <property type="match status" value="1"/>
</dbReference>
<evidence type="ECO:0000256" key="1">
    <source>
        <dbReference type="ARBA" id="ARBA00000707"/>
    </source>
</evidence>
<dbReference type="Proteomes" id="UP000835052">
    <property type="component" value="Unassembled WGS sequence"/>
</dbReference>
<keyword evidence="2" id="KW-0479">Metal-binding</keyword>
<dbReference type="GO" id="GO:0016579">
    <property type="term" value="P:protein deubiquitination"/>
    <property type="evidence" value="ECO:0007669"/>
    <property type="project" value="InterPro"/>
</dbReference>
<evidence type="ECO:0000256" key="5">
    <source>
        <dbReference type="PROSITE-ProRule" id="PRU00502"/>
    </source>
</evidence>
<dbReference type="AlphaFoldDB" id="A0A8S1HVD5"/>
<comment type="catalytic activity">
    <reaction evidence="1 6">
        <text>Thiol-dependent hydrolysis of ester, thioester, amide, peptide and isopeptide bonds formed by the C-terminal Gly of ubiquitin (a 76-residue protein attached to proteins as an intracellular targeting signal).</text>
        <dbReference type="EC" id="3.4.19.12"/>
    </reaction>
</comment>
<dbReference type="InterPro" id="IPR013083">
    <property type="entry name" value="Znf_RING/FYVE/PHD"/>
</dbReference>
<dbReference type="PANTHER" id="PTHR21646">
    <property type="entry name" value="UBIQUITIN CARBOXYL-TERMINAL HYDROLASE"/>
    <property type="match status" value="1"/>
</dbReference>
<keyword evidence="6" id="KW-0833">Ubl conjugation pathway</keyword>
<dbReference type="PROSITE" id="PS50235">
    <property type="entry name" value="USP_3"/>
    <property type="match status" value="1"/>
</dbReference>
<dbReference type="InterPro" id="IPR001607">
    <property type="entry name" value="Znf_UBP"/>
</dbReference>
<feature type="compositionally biased region" description="Basic residues" evidence="7">
    <location>
        <begin position="211"/>
        <end position="222"/>
    </location>
</feature>
<dbReference type="EC" id="3.4.19.12" evidence="6"/>
<evidence type="ECO:0000313" key="10">
    <source>
        <dbReference type="EMBL" id="CAD6197039.1"/>
    </source>
</evidence>
<feature type="region of interest" description="Disordered" evidence="7">
    <location>
        <begin position="597"/>
        <end position="631"/>
    </location>
</feature>
<keyword evidence="6" id="KW-0645">Protease</keyword>
<dbReference type="GO" id="GO:0008270">
    <property type="term" value="F:zinc ion binding"/>
    <property type="evidence" value="ECO:0007669"/>
    <property type="project" value="UniProtKB-KW"/>
</dbReference>
<accession>A0A8S1HVD5</accession>
<proteinExistence type="inferred from homology"/>
<protein>
    <recommendedName>
        <fullName evidence="6">Ubiquitin carboxyl-terminal hydrolase</fullName>
        <ecNumber evidence="6">3.4.19.12</ecNumber>
    </recommendedName>
</protein>
<dbReference type="Gene3D" id="3.30.40.10">
    <property type="entry name" value="Zinc/RING finger domain, C3HC4 (zinc finger)"/>
    <property type="match status" value="1"/>
</dbReference>
<dbReference type="InterPro" id="IPR050185">
    <property type="entry name" value="Ub_carboxyl-term_hydrolase"/>
</dbReference>
<evidence type="ECO:0000256" key="7">
    <source>
        <dbReference type="SAM" id="MobiDB-lite"/>
    </source>
</evidence>
<evidence type="ECO:0000256" key="6">
    <source>
        <dbReference type="RuleBase" id="RU366025"/>
    </source>
</evidence>